<name>X0SCX9_9ZZZZ</name>
<dbReference type="InterPro" id="IPR032066">
    <property type="entry name" value="GP3_package"/>
</dbReference>
<proteinExistence type="predicted"/>
<protein>
    <submittedName>
        <fullName evidence="1">Uncharacterized protein</fullName>
    </submittedName>
</protein>
<gene>
    <name evidence="1" type="ORF">S01H1_03620</name>
</gene>
<accession>X0SCX9</accession>
<reference evidence="1" key="1">
    <citation type="journal article" date="2014" name="Front. Microbiol.">
        <title>High frequency of phylogenetically diverse reductive dehalogenase-homologous genes in deep subseafloor sedimentary metagenomes.</title>
        <authorList>
            <person name="Kawai M."/>
            <person name="Futagami T."/>
            <person name="Toyoda A."/>
            <person name="Takaki Y."/>
            <person name="Nishi S."/>
            <person name="Hori S."/>
            <person name="Arai W."/>
            <person name="Tsubouchi T."/>
            <person name="Morono Y."/>
            <person name="Uchiyama I."/>
            <person name="Ito T."/>
            <person name="Fujiyama A."/>
            <person name="Inagaki F."/>
            <person name="Takami H."/>
        </authorList>
    </citation>
    <scope>NUCLEOTIDE SEQUENCE</scope>
    <source>
        <strain evidence="1">Expedition CK06-06</strain>
    </source>
</reference>
<dbReference type="AlphaFoldDB" id="X0SCX9"/>
<dbReference type="Gene3D" id="1.10.132.80">
    <property type="match status" value="1"/>
</dbReference>
<dbReference type="Pfam" id="PF16677">
    <property type="entry name" value="GP3_package"/>
    <property type="match status" value="1"/>
</dbReference>
<organism evidence="1">
    <name type="scientific">marine sediment metagenome</name>
    <dbReference type="NCBI Taxonomy" id="412755"/>
    <lineage>
        <taxon>unclassified sequences</taxon>
        <taxon>metagenomes</taxon>
        <taxon>ecological metagenomes</taxon>
    </lineage>
</organism>
<dbReference type="EMBL" id="BARS01001957">
    <property type="protein sequence ID" value="GAF78908.1"/>
    <property type="molecule type" value="Genomic_DNA"/>
</dbReference>
<evidence type="ECO:0000313" key="1">
    <source>
        <dbReference type="EMBL" id="GAF78908.1"/>
    </source>
</evidence>
<comment type="caution">
    <text evidence="1">The sequence shown here is derived from an EMBL/GenBank/DDBJ whole genome shotgun (WGS) entry which is preliminary data.</text>
</comment>
<feature type="non-terminal residue" evidence="1">
    <location>
        <position position="128"/>
    </location>
</feature>
<sequence>MKVGAKPKYKTVAALEERIDNYFYDSVYDEDGKEREKRKHVSVTGLALHLGFESRQSITDYQERDEFFSVIRKAKLMIENYLEEKLFNNNVAGVIFNLKNNYDWKDKTEVDIGNTVVKVKKRRFDGEK</sequence>